<dbReference type="PANTHER" id="PTHR37164:SF1">
    <property type="entry name" value="BACTERIOHEMERYTHRIN"/>
    <property type="match status" value="1"/>
</dbReference>
<protein>
    <submittedName>
        <fullName evidence="6">Hemerythrin family protein</fullName>
    </submittedName>
</protein>
<dbReference type="Gene3D" id="1.20.120.50">
    <property type="entry name" value="Hemerythrin-like"/>
    <property type="match status" value="1"/>
</dbReference>
<keyword evidence="2" id="KW-0561">Oxygen transport</keyword>
<dbReference type="InterPro" id="IPR012827">
    <property type="entry name" value="Hemerythrin_metal-bd"/>
</dbReference>
<organism evidence="6 7">
    <name type="scientific">Candidatus Propionivibrio dominans</name>
    <dbReference type="NCBI Taxonomy" id="2954373"/>
    <lineage>
        <taxon>Bacteria</taxon>
        <taxon>Pseudomonadati</taxon>
        <taxon>Pseudomonadota</taxon>
        <taxon>Betaproteobacteria</taxon>
        <taxon>Rhodocyclales</taxon>
        <taxon>Rhodocyclaceae</taxon>
        <taxon>Propionivibrio</taxon>
    </lineage>
</organism>
<proteinExistence type="inferred from homology"/>
<dbReference type="InterPro" id="IPR050669">
    <property type="entry name" value="Hemerythrin"/>
</dbReference>
<dbReference type="Proteomes" id="UP000886602">
    <property type="component" value="Unassembled WGS sequence"/>
</dbReference>
<dbReference type="GO" id="GO:0005344">
    <property type="term" value="F:oxygen carrier activity"/>
    <property type="evidence" value="ECO:0007669"/>
    <property type="project" value="UniProtKB-KW"/>
</dbReference>
<dbReference type="InterPro" id="IPR012312">
    <property type="entry name" value="Hemerythrin-like"/>
</dbReference>
<dbReference type="EMBL" id="JADJNC010000016">
    <property type="protein sequence ID" value="MBK7423590.1"/>
    <property type="molecule type" value="Genomic_DNA"/>
</dbReference>
<dbReference type="Pfam" id="PF01814">
    <property type="entry name" value="Hemerythrin"/>
    <property type="match status" value="1"/>
</dbReference>
<dbReference type="SUPFAM" id="SSF47188">
    <property type="entry name" value="Hemerythrin-like"/>
    <property type="match status" value="1"/>
</dbReference>
<dbReference type="PROSITE" id="PS00550">
    <property type="entry name" value="HEMERYTHRINS"/>
    <property type="match status" value="1"/>
</dbReference>
<accession>A0A9D7ID12</accession>
<evidence type="ECO:0000313" key="7">
    <source>
        <dbReference type="Proteomes" id="UP000886602"/>
    </source>
</evidence>
<feature type="domain" description="Hemerythrin-like" evidence="5">
    <location>
        <begin position="14"/>
        <end position="124"/>
    </location>
</feature>
<evidence type="ECO:0000313" key="6">
    <source>
        <dbReference type="EMBL" id="MBK7423590.1"/>
    </source>
</evidence>
<dbReference type="AlphaFoldDB" id="A0A9D7ID12"/>
<dbReference type="NCBIfam" id="TIGR02481">
    <property type="entry name" value="hemeryth_dom"/>
    <property type="match status" value="1"/>
</dbReference>
<dbReference type="NCBIfam" id="NF033749">
    <property type="entry name" value="bact_hemeryth"/>
    <property type="match status" value="1"/>
</dbReference>
<keyword evidence="4" id="KW-0408">Iron</keyword>
<dbReference type="CDD" id="cd12107">
    <property type="entry name" value="Hemerythrin"/>
    <property type="match status" value="1"/>
</dbReference>
<evidence type="ECO:0000259" key="5">
    <source>
        <dbReference type="Pfam" id="PF01814"/>
    </source>
</evidence>
<sequence length="140" mass="16652">MALLSWSDQYLIGNDIIDTEHKELFRLINDFHTHWVDAQDRRDIARVLNHLIAYAQMHFQHEENIMEAAGYPNLLQHQHTHEALIDSIFQLHQSYSEGNLHLEIDTMKFVRNWLIEHILKSDYLFRDFLKRQKSSGEAVA</sequence>
<comment type="caution">
    <text evidence="6">The sequence shown here is derived from an EMBL/GenBank/DDBJ whole genome shotgun (WGS) entry which is preliminary data.</text>
</comment>
<dbReference type="InterPro" id="IPR016131">
    <property type="entry name" value="Haemerythrin_Fe_BS"/>
</dbReference>
<keyword evidence="3" id="KW-0479">Metal-binding</keyword>
<gene>
    <name evidence="6" type="ORF">IPJ48_11080</name>
</gene>
<dbReference type="GO" id="GO:0046872">
    <property type="term" value="F:metal ion binding"/>
    <property type="evidence" value="ECO:0007669"/>
    <property type="project" value="UniProtKB-KW"/>
</dbReference>
<reference evidence="6" key="1">
    <citation type="submission" date="2020-10" db="EMBL/GenBank/DDBJ databases">
        <title>Connecting structure to function with the recovery of over 1000 high-quality activated sludge metagenome-assembled genomes encoding full-length rRNA genes using long-read sequencing.</title>
        <authorList>
            <person name="Singleton C.M."/>
            <person name="Petriglieri F."/>
            <person name="Kristensen J.M."/>
            <person name="Kirkegaard R.H."/>
            <person name="Michaelsen T.Y."/>
            <person name="Andersen M.H."/>
            <person name="Karst S.M."/>
            <person name="Dueholm M.S."/>
            <person name="Nielsen P.H."/>
            <person name="Albertsen M."/>
        </authorList>
    </citation>
    <scope>NUCLEOTIDE SEQUENCE</scope>
    <source>
        <strain evidence="6">EsbW_18-Q3-R4-48_MAXAC.044</strain>
    </source>
</reference>
<keyword evidence="2" id="KW-0813">Transport</keyword>
<evidence type="ECO:0000256" key="2">
    <source>
        <dbReference type="ARBA" id="ARBA00022621"/>
    </source>
</evidence>
<comment type="similarity">
    <text evidence="1">Belongs to the hemerythrin family.</text>
</comment>
<dbReference type="PANTHER" id="PTHR37164">
    <property type="entry name" value="BACTERIOHEMERYTHRIN"/>
    <property type="match status" value="1"/>
</dbReference>
<evidence type="ECO:0000256" key="4">
    <source>
        <dbReference type="ARBA" id="ARBA00023004"/>
    </source>
</evidence>
<evidence type="ECO:0000256" key="1">
    <source>
        <dbReference type="ARBA" id="ARBA00010587"/>
    </source>
</evidence>
<name>A0A9D7ID12_9RHOO</name>
<evidence type="ECO:0000256" key="3">
    <source>
        <dbReference type="ARBA" id="ARBA00022723"/>
    </source>
</evidence>
<dbReference type="InterPro" id="IPR035938">
    <property type="entry name" value="Hemerythrin-like_sf"/>
</dbReference>